<gene>
    <name evidence="2" type="ORF">S06H3_47340</name>
</gene>
<proteinExistence type="predicted"/>
<comment type="caution">
    <text evidence="2">The sequence shown here is derived from an EMBL/GenBank/DDBJ whole genome shotgun (WGS) entry which is preliminary data.</text>
</comment>
<reference evidence="2" key="1">
    <citation type="journal article" date="2014" name="Front. Microbiol.">
        <title>High frequency of phylogenetically diverse reductive dehalogenase-homologous genes in deep subseafloor sedimentary metagenomes.</title>
        <authorList>
            <person name="Kawai M."/>
            <person name="Futagami T."/>
            <person name="Toyoda A."/>
            <person name="Takaki Y."/>
            <person name="Nishi S."/>
            <person name="Hori S."/>
            <person name="Arai W."/>
            <person name="Tsubouchi T."/>
            <person name="Morono Y."/>
            <person name="Uchiyama I."/>
            <person name="Ito T."/>
            <person name="Fujiyama A."/>
            <person name="Inagaki F."/>
            <person name="Takami H."/>
        </authorList>
    </citation>
    <scope>NUCLEOTIDE SEQUENCE</scope>
    <source>
        <strain evidence="2">Expedition CK06-06</strain>
    </source>
</reference>
<evidence type="ECO:0000313" key="2">
    <source>
        <dbReference type="EMBL" id="GAI33706.1"/>
    </source>
</evidence>
<protein>
    <submittedName>
        <fullName evidence="2">Uncharacterized protein</fullName>
    </submittedName>
</protein>
<organism evidence="2">
    <name type="scientific">marine sediment metagenome</name>
    <dbReference type="NCBI Taxonomy" id="412755"/>
    <lineage>
        <taxon>unclassified sequences</taxon>
        <taxon>metagenomes</taxon>
        <taxon>ecological metagenomes</taxon>
    </lineage>
</organism>
<dbReference type="EMBL" id="BARV01029729">
    <property type="protein sequence ID" value="GAI33706.1"/>
    <property type="molecule type" value="Genomic_DNA"/>
</dbReference>
<keyword evidence="1" id="KW-0472">Membrane</keyword>
<keyword evidence="1" id="KW-1133">Transmembrane helix</keyword>
<name>X1NU03_9ZZZZ</name>
<accession>X1NU03</accession>
<evidence type="ECO:0000256" key="1">
    <source>
        <dbReference type="SAM" id="Phobius"/>
    </source>
</evidence>
<feature type="transmembrane region" description="Helical" evidence="1">
    <location>
        <begin position="6"/>
        <end position="25"/>
    </location>
</feature>
<sequence length="36" mass="4122">FVLGLIVAIFIFLVLFTIISLVFHYSGADIKNLFNY</sequence>
<dbReference type="AlphaFoldDB" id="X1NU03"/>
<keyword evidence="1" id="KW-0812">Transmembrane</keyword>
<feature type="non-terminal residue" evidence="2">
    <location>
        <position position="1"/>
    </location>
</feature>